<evidence type="ECO:0000256" key="3">
    <source>
        <dbReference type="ARBA" id="ARBA00022692"/>
    </source>
</evidence>
<proteinExistence type="predicted"/>
<keyword evidence="3 6" id="KW-0812">Transmembrane</keyword>
<evidence type="ECO:0000256" key="5">
    <source>
        <dbReference type="ARBA" id="ARBA00023136"/>
    </source>
</evidence>
<comment type="caution">
    <text evidence="7">The sequence shown here is derived from an EMBL/GenBank/DDBJ whole genome shotgun (WGS) entry which is preliminary data.</text>
</comment>
<evidence type="ECO:0000256" key="4">
    <source>
        <dbReference type="ARBA" id="ARBA00022989"/>
    </source>
</evidence>
<evidence type="ECO:0000256" key="1">
    <source>
        <dbReference type="ARBA" id="ARBA00004651"/>
    </source>
</evidence>
<evidence type="ECO:0000256" key="6">
    <source>
        <dbReference type="SAM" id="Phobius"/>
    </source>
</evidence>
<evidence type="ECO:0000313" key="8">
    <source>
        <dbReference type="Proteomes" id="UP000006235"/>
    </source>
</evidence>
<keyword evidence="2" id="KW-1003">Cell membrane</keyword>
<feature type="transmembrane region" description="Helical" evidence="6">
    <location>
        <begin position="6"/>
        <end position="22"/>
    </location>
</feature>
<feature type="transmembrane region" description="Helical" evidence="6">
    <location>
        <begin position="115"/>
        <end position="137"/>
    </location>
</feature>
<dbReference type="Pfam" id="PF01810">
    <property type="entry name" value="LysE"/>
    <property type="match status" value="1"/>
</dbReference>
<dbReference type="RefSeq" id="WP_007243377.1">
    <property type="nucleotide sequence ID" value="NZ_AFUV01000021.1"/>
</dbReference>
<dbReference type="EMBL" id="AFUV01000021">
    <property type="protein sequence ID" value="EGV05033.1"/>
    <property type="molecule type" value="Genomic_DNA"/>
</dbReference>
<dbReference type="AlphaFoldDB" id="F9QBM7"/>
<keyword evidence="5 6" id="KW-0472">Membrane</keyword>
<dbReference type="Proteomes" id="UP000006235">
    <property type="component" value="Unassembled WGS sequence"/>
</dbReference>
<accession>F9QBM7</accession>
<protein>
    <submittedName>
        <fullName evidence="7">Homoserine/Threonine efflux protein</fullName>
    </submittedName>
</protein>
<reference evidence="7 8" key="1">
    <citation type="submission" date="2011-07" db="EMBL/GenBank/DDBJ databases">
        <authorList>
            <person name="Harkins D.M."/>
            <person name="Madupu R."/>
            <person name="Durkin A.S."/>
            <person name="Torralba M."/>
            <person name="Methe B."/>
            <person name="Sutton G.G."/>
            <person name="Nelson K.E."/>
        </authorList>
    </citation>
    <scope>NUCLEOTIDE SEQUENCE [LARGE SCALE GENOMIC DNA]</scope>
    <source>
        <strain evidence="7 8">HK 85</strain>
    </source>
</reference>
<dbReference type="PANTHER" id="PTHR30086">
    <property type="entry name" value="ARGININE EXPORTER PROTEIN ARGO"/>
    <property type="match status" value="1"/>
</dbReference>
<feature type="transmembrane region" description="Helical" evidence="6">
    <location>
        <begin position="183"/>
        <end position="204"/>
    </location>
</feature>
<dbReference type="GO" id="GO:0005886">
    <property type="term" value="C:plasma membrane"/>
    <property type="evidence" value="ECO:0007669"/>
    <property type="project" value="UniProtKB-SubCell"/>
</dbReference>
<dbReference type="InterPro" id="IPR001123">
    <property type="entry name" value="LeuE-type"/>
</dbReference>
<feature type="transmembrane region" description="Helical" evidence="6">
    <location>
        <begin position="34"/>
        <end position="59"/>
    </location>
</feature>
<gene>
    <name evidence="7" type="ORF">HMPREF9952_0974</name>
</gene>
<comment type="subcellular location">
    <subcellularLocation>
        <location evidence="1">Cell membrane</location>
        <topology evidence="1">Multi-pass membrane protein</topology>
    </subcellularLocation>
</comment>
<keyword evidence="4 6" id="KW-1133">Transmembrane helix</keyword>
<sequence>MLNLLIVNLFGLLSPGPDFFYVSRVAAMSSRRDALCAVIGISLGVFIWASATILGLAVLFTAMPAVQGIIMMLGGSYLIYLGSQMVLVRENVAFADTGFKQIQYKNDAWKEIRKALWVNLSNAKVVIFFSSVMSMVLNGLHEPIQMLTALMAIVTECFLYFYIISVLFSRPIAKRFYSCYSRYIDNAAGVIFILFGLFLIYSGAVETIQSL</sequence>
<feature type="transmembrane region" description="Helical" evidence="6">
    <location>
        <begin position="65"/>
        <end position="82"/>
    </location>
</feature>
<evidence type="ECO:0000313" key="7">
    <source>
        <dbReference type="EMBL" id="EGV05033.1"/>
    </source>
</evidence>
<evidence type="ECO:0000256" key="2">
    <source>
        <dbReference type="ARBA" id="ARBA00022475"/>
    </source>
</evidence>
<name>F9QBM7_9PAST</name>
<dbReference type="PANTHER" id="PTHR30086:SF19">
    <property type="entry name" value="THREONINE EFFLUX PROTEIN"/>
    <property type="match status" value="1"/>
</dbReference>
<dbReference type="GO" id="GO:0015171">
    <property type="term" value="F:amino acid transmembrane transporter activity"/>
    <property type="evidence" value="ECO:0007669"/>
    <property type="project" value="TreeGrafter"/>
</dbReference>
<organism evidence="7 8">
    <name type="scientific">Haemophilus pittmaniae HK 85</name>
    <dbReference type="NCBI Taxonomy" id="1035188"/>
    <lineage>
        <taxon>Bacteria</taxon>
        <taxon>Pseudomonadati</taxon>
        <taxon>Pseudomonadota</taxon>
        <taxon>Gammaproteobacteria</taxon>
        <taxon>Pasteurellales</taxon>
        <taxon>Pasteurellaceae</taxon>
        <taxon>Haemophilus</taxon>
    </lineage>
</organism>
<dbReference type="STRING" id="1035188.HMPREF9952_0974"/>
<feature type="transmembrane region" description="Helical" evidence="6">
    <location>
        <begin position="143"/>
        <end position="163"/>
    </location>
</feature>